<accession>A0AAV5JJF4</accession>
<evidence type="ECO:0000313" key="4">
    <source>
        <dbReference type="EMBL" id="GKV10510.1"/>
    </source>
</evidence>
<comment type="caution">
    <text evidence="4">The sequence shown here is derived from an EMBL/GenBank/DDBJ whole genome shotgun (WGS) entry which is preliminary data.</text>
</comment>
<comment type="subcellular location">
    <subcellularLocation>
        <location evidence="1">Membrane</location>
    </subcellularLocation>
</comment>
<feature type="transmembrane region" description="Helical" evidence="3">
    <location>
        <begin position="9"/>
        <end position="39"/>
    </location>
</feature>
<proteinExistence type="predicted"/>
<dbReference type="Proteomes" id="UP001054252">
    <property type="component" value="Unassembled WGS sequence"/>
</dbReference>
<gene>
    <name evidence="4" type="ORF">SLEP1_g21860</name>
</gene>
<evidence type="ECO:0000256" key="3">
    <source>
        <dbReference type="SAM" id="Phobius"/>
    </source>
</evidence>
<dbReference type="PANTHER" id="PTHR31234">
    <property type="entry name" value="LATE EMBRYOGENESIS ABUNDANT (LEA) HYDROXYPROLINE-RICH GLYCOPROTEIN FAMILY"/>
    <property type="match status" value="1"/>
</dbReference>
<evidence type="ECO:0000256" key="1">
    <source>
        <dbReference type="ARBA" id="ARBA00004370"/>
    </source>
</evidence>
<keyword evidence="2 3" id="KW-0472">Membrane</keyword>
<dbReference type="AlphaFoldDB" id="A0AAV5JJF4"/>
<keyword evidence="3" id="KW-0812">Transmembrane</keyword>
<dbReference type="PANTHER" id="PTHR31234:SF66">
    <property type="entry name" value="LATE EMBRYOGENESIS ABUNDANT PROTEIN"/>
    <property type="match status" value="1"/>
</dbReference>
<evidence type="ECO:0000256" key="2">
    <source>
        <dbReference type="ARBA" id="ARBA00023136"/>
    </source>
</evidence>
<evidence type="ECO:0000313" key="5">
    <source>
        <dbReference type="Proteomes" id="UP001054252"/>
    </source>
</evidence>
<dbReference type="InterPro" id="IPR044839">
    <property type="entry name" value="NDR1-like"/>
</dbReference>
<protein>
    <recommendedName>
        <fullName evidence="6">Late embryogenesis abundant protein LEA-2 subgroup domain-containing protein</fullName>
    </recommendedName>
</protein>
<dbReference type="GO" id="GO:0005886">
    <property type="term" value="C:plasma membrane"/>
    <property type="evidence" value="ECO:0007669"/>
    <property type="project" value="TreeGrafter"/>
</dbReference>
<sequence length="194" mass="21948">MHPERRTHFLVWVAAVLCTIITTCVIIAGVVTFIGYLVIHPRIPDVSVVGASLDTFRFDSAGVLVIQSTIVMRAHNGNKKAHARFYNWHFIFSLDEMDIAYLQIADPFDVRKNSSVDFNYVAQSTPVILDPETEDWVDGSLKRDQIAFNLKGSTRARWRVGLLGSVKFTCNLDCQLRFHRNGTYIPSRCTSQAK</sequence>
<reference evidence="4 5" key="1">
    <citation type="journal article" date="2021" name="Commun. Biol.">
        <title>The genome of Shorea leprosula (Dipterocarpaceae) highlights the ecological relevance of drought in aseasonal tropical rainforests.</title>
        <authorList>
            <person name="Ng K.K.S."/>
            <person name="Kobayashi M.J."/>
            <person name="Fawcett J.A."/>
            <person name="Hatakeyama M."/>
            <person name="Paape T."/>
            <person name="Ng C.H."/>
            <person name="Ang C.C."/>
            <person name="Tnah L.H."/>
            <person name="Lee C.T."/>
            <person name="Nishiyama T."/>
            <person name="Sese J."/>
            <person name="O'Brien M.J."/>
            <person name="Copetti D."/>
            <person name="Mohd Noor M.I."/>
            <person name="Ong R.C."/>
            <person name="Putra M."/>
            <person name="Sireger I.Z."/>
            <person name="Indrioko S."/>
            <person name="Kosugi Y."/>
            <person name="Izuno A."/>
            <person name="Isagi Y."/>
            <person name="Lee S.L."/>
            <person name="Shimizu K.K."/>
        </authorList>
    </citation>
    <scope>NUCLEOTIDE SEQUENCE [LARGE SCALE GENOMIC DNA]</scope>
    <source>
        <strain evidence="4">214</strain>
    </source>
</reference>
<keyword evidence="3" id="KW-1133">Transmembrane helix</keyword>
<dbReference type="GO" id="GO:0098542">
    <property type="term" value="P:defense response to other organism"/>
    <property type="evidence" value="ECO:0007669"/>
    <property type="project" value="InterPro"/>
</dbReference>
<evidence type="ECO:0008006" key="6">
    <source>
        <dbReference type="Google" id="ProtNLM"/>
    </source>
</evidence>
<dbReference type="EMBL" id="BPVZ01000032">
    <property type="protein sequence ID" value="GKV10510.1"/>
    <property type="molecule type" value="Genomic_DNA"/>
</dbReference>
<name>A0AAV5JJF4_9ROSI</name>
<keyword evidence="5" id="KW-1185">Reference proteome</keyword>
<organism evidence="4 5">
    <name type="scientific">Rubroshorea leprosula</name>
    <dbReference type="NCBI Taxonomy" id="152421"/>
    <lineage>
        <taxon>Eukaryota</taxon>
        <taxon>Viridiplantae</taxon>
        <taxon>Streptophyta</taxon>
        <taxon>Embryophyta</taxon>
        <taxon>Tracheophyta</taxon>
        <taxon>Spermatophyta</taxon>
        <taxon>Magnoliopsida</taxon>
        <taxon>eudicotyledons</taxon>
        <taxon>Gunneridae</taxon>
        <taxon>Pentapetalae</taxon>
        <taxon>rosids</taxon>
        <taxon>malvids</taxon>
        <taxon>Malvales</taxon>
        <taxon>Dipterocarpaceae</taxon>
        <taxon>Rubroshorea</taxon>
    </lineage>
</organism>